<dbReference type="FunFam" id="3.80.10.10:FF:000474">
    <property type="entry name" value="Si:ch211-214c20.1"/>
    <property type="match status" value="1"/>
</dbReference>
<name>A0A671RZK2_9TELE</name>
<sequence>PHSTLKRRSEMDMDSPLKDPSICSSVCWKSDRLSEKKLSPAHCSTIAYIFLGCNATAQHCEIVSSALQFSNSVLRELDLSNNDLQDSGVNLLSDGLKSSNCQLETLRLSGCMVTEEGCGYLSSALSSNPSHLRELDLSYNHPGPSGVQLLNHKLKNPNYKLQILNVDHGGQFMMTAGLRKYACDLTLDLNTINSYLMLSEENRKITHTSVCILKVLDCIICMYLSET</sequence>
<dbReference type="SMART" id="SM00368">
    <property type="entry name" value="LRR_RI"/>
    <property type="match status" value="3"/>
</dbReference>
<dbReference type="AlphaFoldDB" id="A0A671RZK2"/>
<dbReference type="InterPro" id="IPR001611">
    <property type="entry name" value="Leu-rich_rpt"/>
</dbReference>
<evidence type="ECO:0008006" key="5">
    <source>
        <dbReference type="Google" id="ProtNLM"/>
    </source>
</evidence>
<dbReference type="Proteomes" id="UP000472260">
    <property type="component" value="Unassembled WGS sequence"/>
</dbReference>
<dbReference type="SUPFAM" id="SSF52047">
    <property type="entry name" value="RNI-like"/>
    <property type="match status" value="1"/>
</dbReference>
<organism evidence="3 4">
    <name type="scientific">Sinocyclocheilus anshuiensis</name>
    <dbReference type="NCBI Taxonomy" id="1608454"/>
    <lineage>
        <taxon>Eukaryota</taxon>
        <taxon>Metazoa</taxon>
        <taxon>Chordata</taxon>
        <taxon>Craniata</taxon>
        <taxon>Vertebrata</taxon>
        <taxon>Euteleostomi</taxon>
        <taxon>Actinopterygii</taxon>
        <taxon>Neopterygii</taxon>
        <taxon>Teleostei</taxon>
        <taxon>Ostariophysi</taxon>
        <taxon>Cypriniformes</taxon>
        <taxon>Cyprinidae</taxon>
        <taxon>Cyprininae</taxon>
        <taxon>Sinocyclocheilus</taxon>
    </lineage>
</organism>
<dbReference type="SUPFAM" id="SSF49899">
    <property type="entry name" value="Concanavalin A-like lectins/glucanases"/>
    <property type="match status" value="1"/>
</dbReference>
<dbReference type="Gene3D" id="2.60.120.920">
    <property type="match status" value="1"/>
</dbReference>
<dbReference type="Pfam" id="PF13516">
    <property type="entry name" value="LRR_6"/>
    <property type="match status" value="2"/>
</dbReference>
<protein>
    <recommendedName>
        <fullName evidence="5">SPRY-associated domain-containing protein</fullName>
    </recommendedName>
</protein>
<dbReference type="Ensembl" id="ENSSANT00000094344.1">
    <property type="protein sequence ID" value="ENSSANP00000088805.1"/>
    <property type="gene ID" value="ENSSANG00000043939.1"/>
</dbReference>
<dbReference type="InterPro" id="IPR032675">
    <property type="entry name" value="LRR_dom_sf"/>
</dbReference>
<evidence type="ECO:0000313" key="3">
    <source>
        <dbReference type="Ensembl" id="ENSSANP00000088805.1"/>
    </source>
</evidence>
<keyword evidence="1" id="KW-0433">Leucine-rich repeat</keyword>
<evidence type="ECO:0000256" key="1">
    <source>
        <dbReference type="ARBA" id="ARBA00022614"/>
    </source>
</evidence>
<evidence type="ECO:0000256" key="2">
    <source>
        <dbReference type="ARBA" id="ARBA00022737"/>
    </source>
</evidence>
<keyword evidence="2" id="KW-0677">Repeat</keyword>
<dbReference type="InterPro" id="IPR043136">
    <property type="entry name" value="B30.2/SPRY_sf"/>
</dbReference>
<dbReference type="PANTHER" id="PTHR24106">
    <property type="entry name" value="NACHT, LRR AND CARD DOMAINS-CONTAINING"/>
    <property type="match status" value="1"/>
</dbReference>
<reference evidence="3" key="1">
    <citation type="submission" date="2025-08" db="UniProtKB">
        <authorList>
            <consortium name="Ensembl"/>
        </authorList>
    </citation>
    <scope>IDENTIFICATION</scope>
</reference>
<dbReference type="InterPro" id="IPR051261">
    <property type="entry name" value="NLR"/>
</dbReference>
<dbReference type="Gene3D" id="3.80.10.10">
    <property type="entry name" value="Ribonuclease Inhibitor"/>
    <property type="match status" value="1"/>
</dbReference>
<keyword evidence="4" id="KW-1185">Reference proteome</keyword>
<accession>A0A671RZK2</accession>
<evidence type="ECO:0000313" key="4">
    <source>
        <dbReference type="Proteomes" id="UP000472260"/>
    </source>
</evidence>
<dbReference type="InterPro" id="IPR013320">
    <property type="entry name" value="ConA-like_dom_sf"/>
</dbReference>
<proteinExistence type="predicted"/>
<reference evidence="3" key="2">
    <citation type="submission" date="2025-09" db="UniProtKB">
        <authorList>
            <consortium name="Ensembl"/>
        </authorList>
    </citation>
    <scope>IDENTIFICATION</scope>
</reference>